<accession>A0A9X2I0I8</accession>
<organism evidence="2 3">
    <name type="scientific">Gilvimarinus xylanilyticus</name>
    <dbReference type="NCBI Taxonomy" id="2944139"/>
    <lineage>
        <taxon>Bacteria</taxon>
        <taxon>Pseudomonadati</taxon>
        <taxon>Pseudomonadota</taxon>
        <taxon>Gammaproteobacteria</taxon>
        <taxon>Cellvibrionales</taxon>
        <taxon>Cellvibrionaceae</taxon>
        <taxon>Gilvimarinus</taxon>
    </lineage>
</organism>
<evidence type="ECO:0000259" key="1">
    <source>
        <dbReference type="Pfam" id="PF12705"/>
    </source>
</evidence>
<comment type="caution">
    <text evidence="2">The sequence shown here is derived from an EMBL/GenBank/DDBJ whole genome shotgun (WGS) entry which is preliminary data.</text>
</comment>
<dbReference type="EMBL" id="JAMFTH010000001">
    <property type="protein sequence ID" value="MCP8898388.1"/>
    <property type="molecule type" value="Genomic_DNA"/>
</dbReference>
<dbReference type="InterPro" id="IPR027417">
    <property type="entry name" value="P-loop_NTPase"/>
</dbReference>
<sequence length="898" mass="101131">MAAVLFDIEGALSRLQSGQLLVTANNRQRNHILRAYHNHTRAAQAVWQEPRVYALNQWLNSLWDQYLFAGLNPDAPMLIDRWQTAALWEQVIGDSSDPMALMRANELAAKAEAARHALQAWQCPIQELNQWPGSNQTFLGWLQKFEALLVQHQLTTQEQAIPELIKALHGKHIKPETQAYLYGFDDIAPLTQDLLEAALPGADTYVPPPRNQQLQRTCLADKETEIRTAALWADQILAQQNDPVVGIIVPDLGQQRERVERIFAEVFNPLTPYPDQPRQVSPFNFSAGTPLGQTPLVQAALALISLHCRPLTTDAAVQTLHSLFWGDYPLEKPARTEAAVKLRKLARHSVKSTDIRRVCRQVIERSDNPDLQLAKRLELASEIERDARKKRPLEYWLERITKLLDTLGWPGQRRLDSAEYQQMSLWQETLQELKQLSRLLPSLTLSGALSQLQKRLEKTPFQPQTPDSPIQVLGLLEASGLHFTHLWVMGMHQQAWPPSAQPNPLLPVGLQREWQMPKASAERELIYAEALTERLQTSAHEVIFSYPQGEGDRHFLCSALISKLPECSPESLLKNSHSLQQQHYQALATSGTLEWLDCEYGPGLAKGKLRGGTGIFTAQAKCPFSAFARYRLGAYPAEKPQLGFTPRERGTILHGALAQIWSALKDHAGLSDSQGERLHTLIYQVCKDTVMPWAGQRPELSPALCELEIERLTAQLQEWLALERERPVFTVSGIEQPLSATFSGYQFEVRLDRVDTLADGSRLIMDYKTGAANPSAWQVDRFTDPQLPLYAKVFSEGEVSSIAFASINAKGINLSGWGNEHAQTHTGIKAPQAESWCEQLEAWEAPLQQLADELHHGYASIQYRSADAQLYDEWLKPLTRQDEQPQLRAYLQARGGKS</sequence>
<dbReference type="InterPro" id="IPR038726">
    <property type="entry name" value="PDDEXK_AddAB-type"/>
</dbReference>
<evidence type="ECO:0000313" key="2">
    <source>
        <dbReference type="EMBL" id="MCP8898388.1"/>
    </source>
</evidence>
<keyword evidence="3" id="KW-1185">Reference proteome</keyword>
<protein>
    <submittedName>
        <fullName evidence="2">PD-(D/E)XK nuclease family protein</fullName>
    </submittedName>
</protein>
<dbReference type="AlphaFoldDB" id="A0A9X2I0I8"/>
<dbReference type="Pfam" id="PF12705">
    <property type="entry name" value="PDDEXK_1"/>
    <property type="match status" value="1"/>
</dbReference>
<dbReference type="NCBIfam" id="TIGR03623">
    <property type="entry name" value="probable DNA repair protein"/>
    <property type="match status" value="1"/>
</dbReference>
<evidence type="ECO:0000313" key="3">
    <source>
        <dbReference type="Proteomes" id="UP001139319"/>
    </source>
</evidence>
<dbReference type="SUPFAM" id="SSF52540">
    <property type="entry name" value="P-loop containing nucleoside triphosphate hydrolases"/>
    <property type="match status" value="1"/>
</dbReference>
<dbReference type="Gene3D" id="3.40.50.300">
    <property type="entry name" value="P-loop containing nucleotide triphosphate hydrolases"/>
    <property type="match status" value="1"/>
</dbReference>
<dbReference type="Proteomes" id="UP001139319">
    <property type="component" value="Unassembled WGS sequence"/>
</dbReference>
<dbReference type="Gene3D" id="3.90.320.10">
    <property type="match status" value="1"/>
</dbReference>
<feature type="domain" description="PD-(D/E)XK endonuclease-like" evidence="1">
    <location>
        <begin position="620"/>
        <end position="859"/>
    </location>
</feature>
<reference evidence="2" key="1">
    <citation type="submission" date="2022-05" db="EMBL/GenBank/DDBJ databases">
        <authorList>
            <person name="Sun H.-N."/>
        </authorList>
    </citation>
    <scope>NUCLEOTIDE SEQUENCE</scope>
    <source>
        <strain evidence="2">HB14</strain>
    </source>
</reference>
<dbReference type="InterPro" id="IPR011604">
    <property type="entry name" value="PDDEXK-like_dom_sf"/>
</dbReference>
<reference evidence="2" key="2">
    <citation type="submission" date="2023-01" db="EMBL/GenBank/DDBJ databases">
        <title>Gilvimarinus xylanilyticus HB14 isolated from Caulerpa lentillifera aquaculture base in Hainan, China.</title>
        <authorList>
            <person name="Zhang Y.-J."/>
        </authorList>
    </citation>
    <scope>NUCLEOTIDE SEQUENCE</scope>
    <source>
        <strain evidence="2">HB14</strain>
    </source>
</reference>
<proteinExistence type="predicted"/>
<dbReference type="InterPro" id="IPR019925">
    <property type="entry name" value="DNA_repair_protein_predicted"/>
</dbReference>
<name>A0A9X2I0I8_9GAMM</name>
<dbReference type="RefSeq" id="WP_253966667.1">
    <property type="nucleotide sequence ID" value="NZ_JAMFTH010000001.1"/>
</dbReference>
<gene>
    <name evidence="2" type="ORF">M6D89_03635</name>
</gene>